<organism evidence="2 3">
    <name type="scientific">Actinomadura soli</name>
    <dbReference type="NCBI Taxonomy" id="2508997"/>
    <lineage>
        <taxon>Bacteria</taxon>
        <taxon>Bacillati</taxon>
        <taxon>Actinomycetota</taxon>
        <taxon>Actinomycetes</taxon>
        <taxon>Streptosporangiales</taxon>
        <taxon>Thermomonosporaceae</taxon>
        <taxon>Actinomadura</taxon>
    </lineage>
</organism>
<evidence type="ECO:0000256" key="1">
    <source>
        <dbReference type="SAM" id="SignalP"/>
    </source>
</evidence>
<evidence type="ECO:0008006" key="4">
    <source>
        <dbReference type="Google" id="ProtNLM"/>
    </source>
</evidence>
<dbReference type="AlphaFoldDB" id="A0A5C4JHY6"/>
<evidence type="ECO:0000313" key="2">
    <source>
        <dbReference type="EMBL" id="TMR04163.1"/>
    </source>
</evidence>
<dbReference type="Proteomes" id="UP000309174">
    <property type="component" value="Unassembled WGS sequence"/>
</dbReference>
<accession>A0A5C4JHY6</accession>
<sequence length="130" mass="13444">MSATVLALGAAVASGGTAAASAATPAQESATSEVAGTGACTTGMFCLWGKPKYDPPLVARILPVTRGHRDVGTIGAVSGYNATNQGQILWQKIGGCRSRTGPHVYIRPFTHFSDVRPQLGWRGGFCVTHS</sequence>
<feature type="chain" id="PRO_5023037944" description="Peptidase inhibitor family I36" evidence="1">
    <location>
        <begin position="23"/>
        <end position="130"/>
    </location>
</feature>
<keyword evidence="3" id="KW-1185">Reference proteome</keyword>
<comment type="caution">
    <text evidence="2">The sequence shown here is derived from an EMBL/GenBank/DDBJ whole genome shotgun (WGS) entry which is preliminary data.</text>
</comment>
<evidence type="ECO:0000313" key="3">
    <source>
        <dbReference type="Proteomes" id="UP000309174"/>
    </source>
</evidence>
<proteinExistence type="predicted"/>
<feature type="signal peptide" evidence="1">
    <location>
        <begin position="1"/>
        <end position="22"/>
    </location>
</feature>
<dbReference type="OrthoDB" id="3483436at2"/>
<keyword evidence="1" id="KW-0732">Signal</keyword>
<reference evidence="2 3" key="1">
    <citation type="submission" date="2019-05" db="EMBL/GenBank/DDBJ databases">
        <title>Draft genome sequence of Actinomadura sp. 14C53.</title>
        <authorList>
            <person name="Saricaoglu S."/>
            <person name="Isik K."/>
        </authorList>
    </citation>
    <scope>NUCLEOTIDE SEQUENCE [LARGE SCALE GENOMIC DNA]</scope>
    <source>
        <strain evidence="2 3">14C53</strain>
    </source>
</reference>
<gene>
    <name evidence="2" type="ORF">ETD83_09205</name>
</gene>
<dbReference type="EMBL" id="VCKW01000034">
    <property type="protein sequence ID" value="TMR04163.1"/>
    <property type="molecule type" value="Genomic_DNA"/>
</dbReference>
<name>A0A5C4JHY6_9ACTN</name>
<protein>
    <recommendedName>
        <fullName evidence="4">Peptidase inhibitor family I36</fullName>
    </recommendedName>
</protein>
<dbReference type="RefSeq" id="WP_138644647.1">
    <property type="nucleotide sequence ID" value="NZ_VCKW01000034.1"/>
</dbReference>